<evidence type="ECO:0000313" key="4">
    <source>
        <dbReference type="Proteomes" id="UP000550787"/>
    </source>
</evidence>
<dbReference type="InterPro" id="IPR011990">
    <property type="entry name" value="TPR-like_helical_dom_sf"/>
</dbReference>
<feature type="repeat" description="TPR" evidence="2">
    <location>
        <begin position="228"/>
        <end position="261"/>
    </location>
</feature>
<dbReference type="Gene3D" id="3.40.50.300">
    <property type="entry name" value="P-loop containing nucleotide triphosphate hydrolases"/>
    <property type="match status" value="1"/>
</dbReference>
<dbReference type="PANTHER" id="PTHR12788:SF10">
    <property type="entry name" value="PROTEIN-TYROSINE SULFOTRANSFERASE"/>
    <property type="match status" value="1"/>
</dbReference>
<dbReference type="SUPFAM" id="SSF52540">
    <property type="entry name" value="P-loop containing nucleoside triphosphate hydrolases"/>
    <property type="match status" value="1"/>
</dbReference>
<dbReference type="GO" id="GO:0008476">
    <property type="term" value="F:protein-tyrosine sulfotransferase activity"/>
    <property type="evidence" value="ECO:0007669"/>
    <property type="project" value="InterPro"/>
</dbReference>
<dbReference type="EMBL" id="JABEQG010000024">
    <property type="protein sequence ID" value="MBB2157125.1"/>
    <property type="molecule type" value="Genomic_DNA"/>
</dbReference>
<dbReference type="PANTHER" id="PTHR12788">
    <property type="entry name" value="PROTEIN-TYROSINE SULFOTRANSFERASE 2"/>
    <property type="match status" value="1"/>
</dbReference>
<proteinExistence type="predicted"/>
<sequence>MPHTDPRSAVAPPFPPAVEEGGQIDAIVRQCEDILDQEPDHPGASCLLGTIHARQGKFESAIPLLRRALARMPANAEGYNVLGMALRDAGQAEDAIACFRRAVAIRPDHQGARTNLGNALVAGGDRAGAIAQFRALLTLDTQLAAIADYRTALAADPADVETLIRLGAALRTIGRCEEAAAHFQAASTHAPDRVAARLHRAGALAELGRIDDAMACYQSVVDRDASNYTVLLMMGELLQKNERYAEAIRYLEQARALQPDAASVHAGLGVSLQVIGQIAAAAACFRRAIALAPDRLAVYLALTRIEKLTADDPILTALQERAGNEAALTDGERIDIHFALGKALSDIGRHRESFDHFLKGNALRRREIVYDENRMVAALRRTREEFSAGAIADLARTGHPSARPIFIVGMPRSGSTLVEQILASHPDVHGAGEVTTLADTFKDAMERFPAWRTIAPLAALTEAERLSVAEDYLRRLDALVPDGAGATARVTNKTLGNYFFIGLIRQLWPHASIIHTVRDPIDTCLSCFSIPFAAQDFSFDLGELGRRYRCYRDMMDHWRQVLPAGAMLDVRYEDVVADLEGSARRIVAYCGLPWDDACLRFHETRRPVKTSSMEQVRKPIYRSAVGRWRPDDATLRPLLDGLGAHFAP</sequence>
<dbReference type="SUPFAM" id="SSF48452">
    <property type="entry name" value="TPR-like"/>
    <property type="match status" value="2"/>
</dbReference>
<feature type="repeat" description="TPR" evidence="2">
    <location>
        <begin position="262"/>
        <end position="295"/>
    </location>
</feature>
<keyword evidence="1" id="KW-0808">Transferase</keyword>
<dbReference type="AlphaFoldDB" id="A0A7W4NMN2"/>
<dbReference type="Gene3D" id="1.25.40.10">
    <property type="entry name" value="Tetratricopeptide repeat domain"/>
    <property type="match status" value="3"/>
</dbReference>
<feature type="repeat" description="TPR" evidence="2">
    <location>
        <begin position="76"/>
        <end position="109"/>
    </location>
</feature>
<dbReference type="RefSeq" id="WP_183116052.1">
    <property type="nucleotide sequence ID" value="NZ_JABEQG010000024.1"/>
</dbReference>
<reference evidence="3 4" key="1">
    <citation type="submission" date="2020-04" db="EMBL/GenBank/DDBJ databases">
        <title>Description of novel Gluconacetobacter.</title>
        <authorList>
            <person name="Sombolestani A."/>
        </authorList>
    </citation>
    <scope>NUCLEOTIDE SEQUENCE [LARGE SCALE GENOMIC DNA]</scope>
    <source>
        <strain evidence="3 4">LMG 7603</strain>
    </source>
</reference>
<accession>A0A7W4NMN2</accession>
<organism evidence="3 4">
    <name type="scientific">Gluconacetobacter diazotrophicus</name>
    <name type="common">Acetobacter diazotrophicus</name>
    <dbReference type="NCBI Taxonomy" id="33996"/>
    <lineage>
        <taxon>Bacteria</taxon>
        <taxon>Pseudomonadati</taxon>
        <taxon>Pseudomonadota</taxon>
        <taxon>Alphaproteobacteria</taxon>
        <taxon>Acetobacterales</taxon>
        <taxon>Acetobacteraceae</taxon>
        <taxon>Gluconacetobacter</taxon>
    </lineage>
</organism>
<dbReference type="InterPro" id="IPR019734">
    <property type="entry name" value="TPR_rpt"/>
</dbReference>
<gene>
    <name evidence="3" type="ORF">HLH33_12525</name>
</gene>
<dbReference type="Pfam" id="PF13469">
    <property type="entry name" value="Sulfotransfer_3"/>
    <property type="match status" value="1"/>
</dbReference>
<dbReference type="InterPro" id="IPR027417">
    <property type="entry name" value="P-loop_NTPase"/>
</dbReference>
<dbReference type="SMART" id="SM00028">
    <property type="entry name" value="TPR"/>
    <property type="match status" value="8"/>
</dbReference>
<dbReference type="Proteomes" id="UP000550787">
    <property type="component" value="Unassembled WGS sequence"/>
</dbReference>
<dbReference type="Pfam" id="PF13432">
    <property type="entry name" value="TPR_16"/>
    <property type="match status" value="3"/>
</dbReference>
<dbReference type="PROSITE" id="PS50005">
    <property type="entry name" value="TPR"/>
    <property type="match status" value="4"/>
</dbReference>
<dbReference type="InterPro" id="IPR026634">
    <property type="entry name" value="TPST-like"/>
</dbReference>
<keyword evidence="2" id="KW-0802">TPR repeat</keyword>
<evidence type="ECO:0000313" key="3">
    <source>
        <dbReference type="EMBL" id="MBB2157125.1"/>
    </source>
</evidence>
<evidence type="ECO:0000256" key="1">
    <source>
        <dbReference type="ARBA" id="ARBA00022679"/>
    </source>
</evidence>
<name>A0A7W4NMN2_GLUDI</name>
<protein>
    <submittedName>
        <fullName evidence="3">Tetratricopeptide repeat protein</fullName>
    </submittedName>
</protein>
<feature type="repeat" description="TPR" evidence="2">
    <location>
        <begin position="42"/>
        <end position="75"/>
    </location>
</feature>
<comment type="caution">
    <text evidence="3">The sequence shown here is derived from an EMBL/GenBank/DDBJ whole genome shotgun (WGS) entry which is preliminary data.</text>
</comment>
<evidence type="ECO:0000256" key="2">
    <source>
        <dbReference type="PROSITE-ProRule" id="PRU00339"/>
    </source>
</evidence>